<dbReference type="SUPFAM" id="SSF52440">
    <property type="entry name" value="PreATP-grasp domain"/>
    <property type="match status" value="1"/>
</dbReference>
<feature type="binding site" evidence="4">
    <location>
        <position position="137"/>
    </location>
    <ligand>
        <name>ATP</name>
        <dbReference type="ChEBI" id="CHEBI:30616"/>
    </ligand>
</feature>
<dbReference type="NCBIfam" id="NF004679">
    <property type="entry name" value="PRK06019.1-5"/>
    <property type="match status" value="1"/>
</dbReference>
<dbReference type="SUPFAM" id="SSF51246">
    <property type="entry name" value="Rudiment single hybrid motif"/>
    <property type="match status" value="1"/>
</dbReference>
<keyword evidence="1 4" id="KW-0547">Nucleotide-binding</keyword>
<dbReference type="Pfam" id="PF22660">
    <property type="entry name" value="RS_preATP-grasp-like"/>
    <property type="match status" value="1"/>
</dbReference>
<accession>A0ABY7VPC1</accession>
<evidence type="ECO:0000259" key="6">
    <source>
        <dbReference type="PROSITE" id="PS50975"/>
    </source>
</evidence>
<comment type="similarity">
    <text evidence="4 5">Belongs to the PurK/PurT family.</text>
</comment>
<dbReference type="InterPro" id="IPR054350">
    <property type="entry name" value="PurT/PurK_preATP-grasp"/>
</dbReference>
<gene>
    <name evidence="4 5 7" type="primary">purK</name>
    <name evidence="7" type="ORF">PQO03_09705</name>
</gene>
<dbReference type="Gene3D" id="3.30.470.20">
    <property type="entry name" value="ATP-grasp fold, B domain"/>
    <property type="match status" value="1"/>
</dbReference>
<dbReference type="Pfam" id="PF17769">
    <property type="entry name" value="PurK_C"/>
    <property type="match status" value="1"/>
</dbReference>
<dbReference type="Gene3D" id="3.40.50.20">
    <property type="match status" value="1"/>
</dbReference>
<dbReference type="InterPro" id="IPR011054">
    <property type="entry name" value="Rudment_hybrid_motif"/>
</dbReference>
<dbReference type="InterPro" id="IPR040686">
    <property type="entry name" value="PurK_C"/>
</dbReference>
<evidence type="ECO:0000313" key="8">
    <source>
        <dbReference type="Proteomes" id="UP001214250"/>
    </source>
</evidence>
<organism evidence="7 8">
    <name type="scientific">Lentisphaera profundi</name>
    <dbReference type="NCBI Taxonomy" id="1658616"/>
    <lineage>
        <taxon>Bacteria</taxon>
        <taxon>Pseudomonadati</taxon>
        <taxon>Lentisphaerota</taxon>
        <taxon>Lentisphaeria</taxon>
        <taxon>Lentisphaerales</taxon>
        <taxon>Lentisphaeraceae</taxon>
        <taxon>Lentisphaera</taxon>
    </lineage>
</organism>
<dbReference type="EC" id="6.3.4.18" evidence="4 5"/>
<comment type="pathway">
    <text evidence="4 5">Purine metabolism; IMP biosynthesis via de novo pathway; 5-amino-1-(5-phospho-D-ribosyl)imidazole-4-carboxylate from 5-amino-1-(5-phospho-D-ribosyl)imidazole (N5-CAIR route): step 1/2.</text>
</comment>
<keyword evidence="8" id="KW-1185">Reference proteome</keyword>
<comment type="function">
    <text evidence="5">Catalyzes the ATP-dependent conversion of 5-aminoimidazole ribonucleotide (AIR) and HCO(3)- to N5-carboxyaminoimidazole ribonucleotide (N5-CAIR).</text>
</comment>
<comment type="subunit">
    <text evidence="4 5">Homodimer.</text>
</comment>
<dbReference type="GO" id="GO:0034028">
    <property type="term" value="F:5-(carboxyamino)imidazole ribonucleotide synthase activity"/>
    <property type="evidence" value="ECO:0007669"/>
    <property type="project" value="UniProtKB-EC"/>
</dbReference>
<evidence type="ECO:0000256" key="4">
    <source>
        <dbReference type="HAMAP-Rule" id="MF_01928"/>
    </source>
</evidence>
<dbReference type="NCBIfam" id="TIGR01161">
    <property type="entry name" value="purK"/>
    <property type="match status" value="1"/>
</dbReference>
<dbReference type="RefSeq" id="WP_274149932.1">
    <property type="nucleotide sequence ID" value="NZ_CP117811.1"/>
</dbReference>
<dbReference type="InterPro" id="IPR016185">
    <property type="entry name" value="PreATP-grasp_dom_sf"/>
</dbReference>
<protein>
    <recommendedName>
        <fullName evidence="4 5">N5-carboxyaminoimidazole ribonucleotide synthase</fullName>
        <shortName evidence="4 5">N5-CAIR synthase</shortName>
        <ecNumber evidence="4 5">6.3.4.18</ecNumber>
    </recommendedName>
    <alternativeName>
        <fullName evidence="4 5">5-(carboxyamino)imidazole ribonucleotide synthetase</fullName>
    </alternativeName>
</protein>
<dbReference type="PANTHER" id="PTHR11609">
    <property type="entry name" value="PURINE BIOSYNTHESIS PROTEIN 6/7, PUR6/7"/>
    <property type="match status" value="1"/>
</dbReference>
<sequence length="372" mass="40436">MKTIGIIGGGQLGRMMTQAAKKMGFHVIVLDPGENSPAGQVADSQIIGSWNDPESLKKIVEETDICTYDLEHVDTKVLIELADQGNKIHPDPRVLSVIQDKLLQKQCIAEAGISTPAFIELKDDADFATFGFPLVQKTRKGGYDGKGVLVMKDKTAMAEKLPGACMLEKMVDLEMELGVMVARGIDGDIVSYPVTEMTFDDRSNILDLCIVPARISPELEAKARDLAEKTIEALGGAGIFGVEMFVDKAGEIFVNEVAPRPHNSGHYTIEACVTSQYEQHIRAVAGLPLGSPDQTRPCVMYNLLGEPGYTGEPYLHGLEVCLHIPGVSLHMYGKAETRGFRKMGHVTVTSTVLEDALDKALIVKKNLKVISE</sequence>
<evidence type="ECO:0000313" key="7">
    <source>
        <dbReference type="EMBL" id="WDE95988.1"/>
    </source>
</evidence>
<dbReference type="PANTHER" id="PTHR11609:SF5">
    <property type="entry name" value="PHOSPHORIBOSYLAMINOIMIDAZOLE CARBOXYLASE"/>
    <property type="match status" value="1"/>
</dbReference>
<dbReference type="Proteomes" id="UP001214250">
    <property type="component" value="Chromosome 1"/>
</dbReference>
<feature type="binding site" evidence="4">
    <location>
        <position position="101"/>
    </location>
    <ligand>
        <name>ATP</name>
        <dbReference type="ChEBI" id="CHEBI:30616"/>
    </ligand>
</feature>
<dbReference type="InterPro" id="IPR013815">
    <property type="entry name" value="ATP_grasp_subdomain_1"/>
</dbReference>
<feature type="binding site" evidence="4">
    <location>
        <begin position="168"/>
        <end position="171"/>
    </location>
    <ligand>
        <name>ATP</name>
        <dbReference type="ChEBI" id="CHEBI:30616"/>
    </ligand>
</feature>
<comment type="catalytic activity">
    <reaction evidence="4 5">
        <text>5-amino-1-(5-phospho-beta-D-ribosyl)imidazole + hydrogencarbonate + ATP = 5-carboxyamino-1-(5-phospho-D-ribosyl)imidazole + ADP + phosphate + 2 H(+)</text>
        <dbReference type="Rhea" id="RHEA:19317"/>
        <dbReference type="ChEBI" id="CHEBI:15378"/>
        <dbReference type="ChEBI" id="CHEBI:17544"/>
        <dbReference type="ChEBI" id="CHEBI:30616"/>
        <dbReference type="ChEBI" id="CHEBI:43474"/>
        <dbReference type="ChEBI" id="CHEBI:58730"/>
        <dbReference type="ChEBI" id="CHEBI:137981"/>
        <dbReference type="ChEBI" id="CHEBI:456216"/>
        <dbReference type="EC" id="6.3.4.18"/>
    </reaction>
</comment>
<name>A0ABY7VPC1_9BACT</name>
<evidence type="ECO:0000256" key="2">
    <source>
        <dbReference type="ARBA" id="ARBA00022755"/>
    </source>
</evidence>
<dbReference type="Pfam" id="PF02222">
    <property type="entry name" value="ATP-grasp"/>
    <property type="match status" value="1"/>
</dbReference>
<feature type="domain" description="ATP-grasp" evidence="6">
    <location>
        <begin position="105"/>
        <end position="285"/>
    </location>
</feature>
<keyword evidence="2 4" id="KW-0658">Purine biosynthesis</keyword>
<dbReference type="HAMAP" id="MF_01928">
    <property type="entry name" value="PurK"/>
    <property type="match status" value="1"/>
</dbReference>
<comment type="caution">
    <text evidence="4">Lacks conserved residue(s) required for the propagation of feature annotation.</text>
</comment>
<dbReference type="Gene3D" id="3.30.1490.20">
    <property type="entry name" value="ATP-grasp fold, A domain"/>
    <property type="match status" value="1"/>
</dbReference>
<evidence type="ECO:0000256" key="5">
    <source>
        <dbReference type="RuleBase" id="RU361200"/>
    </source>
</evidence>
<feature type="binding site" evidence="4">
    <location>
        <position position="176"/>
    </location>
    <ligand>
        <name>ATP</name>
        <dbReference type="ChEBI" id="CHEBI:30616"/>
    </ligand>
</feature>
<dbReference type="EMBL" id="CP117811">
    <property type="protein sequence ID" value="WDE95988.1"/>
    <property type="molecule type" value="Genomic_DNA"/>
</dbReference>
<feature type="binding site" evidence="4">
    <location>
        <begin position="255"/>
        <end position="256"/>
    </location>
    <ligand>
        <name>ATP</name>
        <dbReference type="ChEBI" id="CHEBI:30616"/>
    </ligand>
</feature>
<keyword evidence="4 5" id="KW-0436">Ligase</keyword>
<keyword evidence="3 4" id="KW-0067">ATP-binding</keyword>
<dbReference type="PROSITE" id="PS50975">
    <property type="entry name" value="ATP_GRASP"/>
    <property type="match status" value="1"/>
</dbReference>
<evidence type="ECO:0000256" key="1">
    <source>
        <dbReference type="ARBA" id="ARBA00022741"/>
    </source>
</evidence>
<proteinExistence type="inferred from homology"/>
<dbReference type="InterPro" id="IPR011761">
    <property type="entry name" value="ATP-grasp"/>
</dbReference>
<dbReference type="InterPro" id="IPR005875">
    <property type="entry name" value="PurK"/>
</dbReference>
<dbReference type="InterPro" id="IPR003135">
    <property type="entry name" value="ATP-grasp_carboxylate-amine"/>
</dbReference>
<reference evidence="7 8" key="1">
    <citation type="submission" date="2023-02" db="EMBL/GenBank/DDBJ databases">
        <title>Genome sequence of Lentisphaera profundi SAORIC-696.</title>
        <authorList>
            <person name="Kim e."/>
            <person name="Cho J.-C."/>
            <person name="Choi A."/>
            <person name="Kang I."/>
        </authorList>
    </citation>
    <scope>NUCLEOTIDE SEQUENCE [LARGE SCALE GENOMIC DNA]</scope>
    <source>
        <strain evidence="7 8">SAORIC-696</strain>
    </source>
</reference>
<evidence type="ECO:0000256" key="3">
    <source>
        <dbReference type="ARBA" id="ARBA00022840"/>
    </source>
</evidence>
<comment type="function">
    <text evidence="4">Catalyzes the ATP-dependent conversion of 5-aminoimidazole ribonucleotide (AIR) and HCO(3)(-) to N5-carboxyaminoimidazole ribonucleotide (N5-CAIR).</text>
</comment>
<dbReference type="SUPFAM" id="SSF56059">
    <property type="entry name" value="Glutathione synthetase ATP-binding domain-like"/>
    <property type="match status" value="1"/>
</dbReference>